<gene>
    <name evidence="1" type="ORF">BD311DRAFT_868850</name>
</gene>
<accession>A0A4Q9MC40</accession>
<organism evidence="1">
    <name type="scientific">Dichomitus squalens</name>
    <dbReference type="NCBI Taxonomy" id="114155"/>
    <lineage>
        <taxon>Eukaryota</taxon>
        <taxon>Fungi</taxon>
        <taxon>Dikarya</taxon>
        <taxon>Basidiomycota</taxon>
        <taxon>Agaricomycotina</taxon>
        <taxon>Agaricomycetes</taxon>
        <taxon>Polyporales</taxon>
        <taxon>Polyporaceae</taxon>
        <taxon>Dichomitus</taxon>
    </lineage>
</organism>
<proteinExistence type="predicted"/>
<sequence length="306" mass="35105">MQRVDLDPMRYPPGDPRICSAETRVQERTRAMYGYSCAICPHNPCKGILPLLRVIPDNLKGRNQLQWLSHANLPPIQGFDSSDNCVPLCRRHVLQWDQGAFILCPPIRDLLHLQEWEHRDWKERIHAREIRDRTIPPPQTLTGRLAYVWITMPYTHFDCISTLSWSCRGMGHMVCGTFPPRIYLHERASRFNTQNKTMEFHAVHDGKVGLEFQFNIPGQPWRLNPYAALVRALEVMGSAYAPVELVATDFPEIGSERSFVENPVEEYMKELLCLRSLYSRTQEDLERERRAAGAGMMTGTSAATAA</sequence>
<dbReference type="OrthoDB" id="2747820at2759"/>
<evidence type="ECO:0000313" key="1">
    <source>
        <dbReference type="EMBL" id="TBU23356.1"/>
    </source>
</evidence>
<name>A0A4Q9MC40_9APHY</name>
<dbReference type="Proteomes" id="UP000292957">
    <property type="component" value="Unassembled WGS sequence"/>
</dbReference>
<reference evidence="1" key="1">
    <citation type="submission" date="2019-01" db="EMBL/GenBank/DDBJ databases">
        <title>Draft genome sequences of three monokaryotic isolates of the white-rot basidiomycete fungus Dichomitus squalens.</title>
        <authorList>
            <consortium name="DOE Joint Genome Institute"/>
            <person name="Lopez S.C."/>
            <person name="Andreopoulos B."/>
            <person name="Pangilinan J."/>
            <person name="Lipzen A."/>
            <person name="Riley R."/>
            <person name="Ahrendt S."/>
            <person name="Ng V."/>
            <person name="Barry K."/>
            <person name="Daum C."/>
            <person name="Grigoriev I.V."/>
            <person name="Hilden K.S."/>
            <person name="Makela M.R."/>
            <person name="de Vries R.P."/>
        </authorList>
    </citation>
    <scope>NUCLEOTIDE SEQUENCE [LARGE SCALE GENOMIC DNA]</scope>
    <source>
        <strain evidence="1">OM18370.1</strain>
    </source>
</reference>
<dbReference type="EMBL" id="ML143507">
    <property type="protein sequence ID" value="TBU23356.1"/>
    <property type="molecule type" value="Genomic_DNA"/>
</dbReference>
<protein>
    <submittedName>
        <fullName evidence="1">Uncharacterized protein</fullName>
    </submittedName>
</protein>
<dbReference type="AlphaFoldDB" id="A0A4Q9MC40"/>